<name>A0ABZ0Z4T6_9CAUD</name>
<proteinExistence type="predicted"/>
<dbReference type="Pfam" id="PF03382">
    <property type="entry name" value="DUF285"/>
    <property type="match status" value="1"/>
</dbReference>
<dbReference type="NCBIfam" id="TIGR02167">
    <property type="entry name" value="Liste_lipo_26"/>
    <property type="match status" value="1"/>
</dbReference>
<accession>A0ABZ0Z4T6</accession>
<dbReference type="Proteomes" id="UP001358193">
    <property type="component" value="Segment"/>
</dbReference>
<protein>
    <recommendedName>
        <fullName evidence="3">BspA family leucine-rich repeat surface protein</fullName>
    </recommendedName>
</protein>
<sequence length="190" mass="22314">MLILDDDLDVSINYQYKKIRNTGGEQDIFECFVRTHILNTSTEPLTEKEEYVIELINTYPENIFNNTISILTDLGRFKIIMRRALKYFGNDGNYNWLDVSSCTSFMGLFSSPEFSEFNGDITKWDTRSVQNMLKMFQGCKQFNRDITGWNVSNVKFVNKDTYLNASSELKDMFQKMKAEKKFKNYPMVKL</sequence>
<dbReference type="InterPro" id="IPR005046">
    <property type="entry name" value="DUF285"/>
</dbReference>
<keyword evidence="2" id="KW-1185">Reference proteome</keyword>
<dbReference type="EMBL" id="OR769223">
    <property type="protein sequence ID" value="WQJ53696.1"/>
    <property type="molecule type" value="Genomic_DNA"/>
</dbReference>
<evidence type="ECO:0000313" key="2">
    <source>
        <dbReference type="Proteomes" id="UP001358193"/>
    </source>
</evidence>
<reference evidence="1 2" key="1">
    <citation type="submission" date="2023-11" db="EMBL/GenBank/DDBJ databases">
        <authorList>
            <person name="Cook R."/>
            <person name="Crisci M."/>
            <person name="Pye H."/>
            <person name="Adriaenssens E."/>
            <person name="Santini J."/>
        </authorList>
    </citation>
    <scope>NUCLEOTIDE SEQUENCE [LARGE SCALE GENOMIC DNA]</scope>
    <source>
        <strain evidence="1">Lak_Megaphage_Sonny</strain>
    </source>
</reference>
<evidence type="ECO:0000313" key="1">
    <source>
        <dbReference type="EMBL" id="WQJ53696.1"/>
    </source>
</evidence>
<dbReference type="InterPro" id="IPR011889">
    <property type="entry name" value="Liste_lipo_26"/>
</dbReference>
<organism evidence="1 2">
    <name type="scientific">phage Lak_Megaphage_Sonny</name>
    <dbReference type="NCBI Taxonomy" id="3109229"/>
    <lineage>
        <taxon>Viruses</taxon>
        <taxon>Duplodnaviria</taxon>
        <taxon>Heunggongvirae</taxon>
        <taxon>Uroviricota</taxon>
        <taxon>Caudoviricetes</taxon>
        <taxon>Caudoviricetes code 15 clade</taxon>
    </lineage>
</organism>
<evidence type="ECO:0008006" key="3">
    <source>
        <dbReference type="Google" id="ProtNLM"/>
    </source>
</evidence>